<dbReference type="GO" id="GO:0006122">
    <property type="term" value="P:mitochondrial electron transport, ubiquinol to cytochrome c"/>
    <property type="evidence" value="ECO:0007669"/>
    <property type="project" value="InterPro"/>
</dbReference>
<reference evidence="3 4" key="1">
    <citation type="submission" date="2016-05" db="EMBL/GenBank/DDBJ databases">
        <title>Comparative analysis of secretome profiles of manganese(II)-oxidizing ascomycete fungi.</title>
        <authorList>
            <consortium name="DOE Joint Genome Institute"/>
            <person name="Zeiner C.A."/>
            <person name="Purvine S.O."/>
            <person name="Zink E.M."/>
            <person name="Wu S."/>
            <person name="Pasa-Tolic L."/>
            <person name="Chaput D.L."/>
            <person name="Haridas S."/>
            <person name="Grigoriev I.V."/>
            <person name="Santelli C.M."/>
            <person name="Hansel C.M."/>
        </authorList>
    </citation>
    <scope>NUCLEOTIDE SEQUENCE [LARGE SCALE GENOMIC DNA]</scope>
    <source>
        <strain evidence="3 4">AP3s5-JAC2a</strain>
    </source>
</reference>
<keyword evidence="4" id="KW-1185">Reference proteome</keyword>
<sequence length="98" mass="10824">MPSPHHGRAPAAFSQRSPYQAYKSPFGPQYKPAAHFHGITARHVAKYGTLAAGFGGVAGFFALFFFAEVPRVRNDIMMKIPILGDYFIVEVPPEDNPF</sequence>
<proteinExistence type="predicted"/>
<dbReference type="OrthoDB" id="2391627at2759"/>
<feature type="transmembrane region" description="Helical" evidence="2">
    <location>
        <begin position="50"/>
        <end position="69"/>
    </location>
</feature>
<evidence type="ECO:0000313" key="4">
    <source>
        <dbReference type="Proteomes" id="UP000077069"/>
    </source>
</evidence>
<dbReference type="Pfam" id="PF09796">
    <property type="entry name" value="QCR10"/>
    <property type="match status" value="1"/>
</dbReference>
<dbReference type="EMBL" id="KV441557">
    <property type="protein sequence ID" value="OAG01766.1"/>
    <property type="molecule type" value="Genomic_DNA"/>
</dbReference>
<dbReference type="InterPro" id="IPR019182">
    <property type="entry name" value="Cytochrome_b-c1_su10_fun"/>
</dbReference>
<dbReference type="GO" id="GO:0005739">
    <property type="term" value="C:mitochondrion"/>
    <property type="evidence" value="ECO:0007669"/>
    <property type="project" value="GOC"/>
</dbReference>
<protein>
    <recommendedName>
        <fullName evidence="5">Ubiquinol-cytochrome-c reductase complex subunit-domain-containing protein</fullName>
    </recommendedName>
</protein>
<gene>
    <name evidence="3" type="ORF">CC84DRAFT_1262784</name>
</gene>
<keyword evidence="2" id="KW-0472">Membrane</keyword>
<keyword evidence="2" id="KW-0812">Transmembrane</keyword>
<dbReference type="AlphaFoldDB" id="A0A177C2Z3"/>
<evidence type="ECO:0008006" key="5">
    <source>
        <dbReference type="Google" id="ProtNLM"/>
    </source>
</evidence>
<dbReference type="Proteomes" id="UP000077069">
    <property type="component" value="Unassembled WGS sequence"/>
</dbReference>
<evidence type="ECO:0000313" key="3">
    <source>
        <dbReference type="EMBL" id="OAG01766.1"/>
    </source>
</evidence>
<evidence type="ECO:0000256" key="1">
    <source>
        <dbReference type="SAM" id="MobiDB-lite"/>
    </source>
</evidence>
<dbReference type="STRING" id="1460663.A0A177C2Z3"/>
<organism evidence="3 4">
    <name type="scientific">Paraphaeosphaeria sporulosa</name>
    <dbReference type="NCBI Taxonomy" id="1460663"/>
    <lineage>
        <taxon>Eukaryota</taxon>
        <taxon>Fungi</taxon>
        <taxon>Dikarya</taxon>
        <taxon>Ascomycota</taxon>
        <taxon>Pezizomycotina</taxon>
        <taxon>Dothideomycetes</taxon>
        <taxon>Pleosporomycetidae</taxon>
        <taxon>Pleosporales</taxon>
        <taxon>Massarineae</taxon>
        <taxon>Didymosphaeriaceae</taxon>
        <taxon>Paraphaeosphaeria</taxon>
    </lineage>
</organism>
<dbReference type="PANTHER" id="PTHR28254:SF1">
    <property type="entry name" value="CYTOCHROME B-C1 COMPLEX SUBUNIT 10, MITOCHONDRIAL"/>
    <property type="match status" value="1"/>
</dbReference>
<dbReference type="RefSeq" id="XP_018032131.1">
    <property type="nucleotide sequence ID" value="XM_018185172.1"/>
</dbReference>
<name>A0A177C2Z3_9PLEO</name>
<dbReference type="InParanoid" id="A0A177C2Z3"/>
<dbReference type="PANTHER" id="PTHR28254">
    <property type="entry name" value="CYTOCHROME B-C1 COMPLEX SUBUNIT 10"/>
    <property type="match status" value="1"/>
</dbReference>
<dbReference type="GeneID" id="28768658"/>
<evidence type="ECO:0000256" key="2">
    <source>
        <dbReference type="SAM" id="Phobius"/>
    </source>
</evidence>
<feature type="region of interest" description="Disordered" evidence="1">
    <location>
        <begin position="1"/>
        <end position="25"/>
    </location>
</feature>
<keyword evidence="2" id="KW-1133">Transmembrane helix</keyword>
<accession>A0A177C2Z3</accession>